<dbReference type="EMBL" id="PUJW01000094">
    <property type="protein sequence ID" value="NHB94794.1"/>
    <property type="molecule type" value="Genomic_DNA"/>
</dbReference>
<organism evidence="1 2">
    <name type="scientific">Photorhabdus cinerea</name>
    <dbReference type="NCBI Taxonomy" id="471575"/>
    <lineage>
        <taxon>Bacteria</taxon>
        <taxon>Pseudomonadati</taxon>
        <taxon>Pseudomonadota</taxon>
        <taxon>Gammaproteobacteria</taxon>
        <taxon>Enterobacterales</taxon>
        <taxon>Morganellaceae</taxon>
        <taxon>Photorhabdus</taxon>
    </lineage>
</organism>
<evidence type="ECO:0000313" key="2">
    <source>
        <dbReference type="Proteomes" id="UP000591844"/>
    </source>
</evidence>
<comment type="caution">
    <text evidence="1">The sequence shown here is derived from an EMBL/GenBank/DDBJ whole genome shotgun (WGS) entry which is preliminary data.</text>
</comment>
<protein>
    <submittedName>
        <fullName evidence="1">Oxidoreductase</fullName>
    </submittedName>
</protein>
<proteinExistence type="predicted"/>
<evidence type="ECO:0000313" key="1">
    <source>
        <dbReference type="EMBL" id="NHB94794.1"/>
    </source>
</evidence>
<accession>A0A7X5QI84</accession>
<reference evidence="1 2" key="1">
    <citation type="submission" date="2018-02" db="EMBL/GenBank/DDBJ databases">
        <authorList>
            <person name="Machado R.A."/>
        </authorList>
    </citation>
    <scope>NUCLEOTIDE SEQUENCE [LARGE SCALE GENOMIC DNA]</scope>
    <source>
        <strain evidence="1 2">DSM 19724</strain>
    </source>
</reference>
<keyword evidence="2" id="KW-1185">Reference proteome</keyword>
<sequence length="53" mass="5750">MALSLKLAKEIRRESANDIGARSCQAAIKPDIKLQPTSQCQNNGSLANGMRSY</sequence>
<feature type="non-terminal residue" evidence="1">
    <location>
        <position position="53"/>
    </location>
</feature>
<name>A0A7X5QI84_9GAMM</name>
<dbReference type="AlphaFoldDB" id="A0A7X5QI84"/>
<gene>
    <name evidence="1" type="ORF">C5469_22835</name>
</gene>
<dbReference type="Proteomes" id="UP000591844">
    <property type="component" value="Unassembled WGS sequence"/>
</dbReference>